<dbReference type="InterPro" id="IPR052026">
    <property type="entry name" value="ExeA_AAA_ATPase_DNA-bind"/>
</dbReference>
<dbReference type="RefSeq" id="WP_161448536.1">
    <property type="nucleotide sequence ID" value="NZ_WYDN01000005.1"/>
</dbReference>
<reference evidence="3 4" key="1">
    <citation type="submission" date="2020-01" db="EMBL/GenBank/DDBJ databases">
        <title>Glutamicibacter soli M275.</title>
        <authorList>
            <person name="Meng X."/>
        </authorList>
    </citation>
    <scope>NUCLEOTIDE SEQUENCE [LARGE SCALE GENOMIC DNA]</scope>
    <source>
        <strain evidence="3 4">M275</strain>
    </source>
</reference>
<dbReference type="PANTHER" id="PTHR35894:SF5">
    <property type="entry name" value="MU-LIKE PROPHAGE FLUMU DNA TRANSPOSITION PROTEIN B"/>
    <property type="match status" value="1"/>
</dbReference>
<dbReference type="GO" id="GO:0016887">
    <property type="term" value="F:ATP hydrolysis activity"/>
    <property type="evidence" value="ECO:0007669"/>
    <property type="project" value="InterPro"/>
</dbReference>
<dbReference type="Proteomes" id="UP000477543">
    <property type="component" value="Unassembled WGS sequence"/>
</dbReference>
<proteinExistence type="predicted"/>
<protein>
    <submittedName>
        <fullName evidence="3">AAA family ATPase</fullName>
    </submittedName>
</protein>
<accession>A0A6L9G5A7</accession>
<evidence type="ECO:0000259" key="2">
    <source>
        <dbReference type="Pfam" id="PF13401"/>
    </source>
</evidence>
<feature type="region of interest" description="Disordered" evidence="1">
    <location>
        <begin position="1"/>
        <end position="20"/>
    </location>
</feature>
<sequence length="308" mass="34442">MPPTNESPDRPRHSLLTPGDDGRRFLNGHFEEFTNAASPVARNRPRFVSTREHRRFVEFADTVRAHRYIGLCYGAPGIGKTLSARNYAGTDDWDLWFPLAGEDGPLPAVPERVLESRTAFFTPTVAATIKQIDLGLPRACQQISWGVEYATHNHVDPLVHTDSQHSGHTELLIIDEADRLKATGLEQVRDFYDRHSMGVILIGMPGIEKRLARYPQLYSRIGFSHEYRPLQAGELSAVLAGYFPDPDPQGDSIAHAAALASIVRVTNGNFRLLERITTQIKRIMNINHQEQLNPEVVDAAQQSLLIGH</sequence>
<feature type="domain" description="ORC1/DEAH AAA+ ATPase" evidence="2">
    <location>
        <begin position="65"/>
        <end position="211"/>
    </location>
</feature>
<dbReference type="SUPFAM" id="SSF52540">
    <property type="entry name" value="P-loop containing nucleoside triphosphate hydrolases"/>
    <property type="match status" value="1"/>
</dbReference>
<dbReference type="AlphaFoldDB" id="A0A6L9G5A7"/>
<comment type="caution">
    <text evidence="3">The sequence shown here is derived from an EMBL/GenBank/DDBJ whole genome shotgun (WGS) entry which is preliminary data.</text>
</comment>
<dbReference type="InterPro" id="IPR027417">
    <property type="entry name" value="P-loop_NTPase"/>
</dbReference>
<organism evidence="3 4">
    <name type="scientific">Glutamicibacter soli</name>
    <dbReference type="NCBI Taxonomy" id="453836"/>
    <lineage>
        <taxon>Bacteria</taxon>
        <taxon>Bacillati</taxon>
        <taxon>Actinomycetota</taxon>
        <taxon>Actinomycetes</taxon>
        <taxon>Micrococcales</taxon>
        <taxon>Micrococcaceae</taxon>
        <taxon>Glutamicibacter</taxon>
    </lineage>
</organism>
<dbReference type="EMBL" id="WYDN01000005">
    <property type="protein sequence ID" value="NAZ15975.1"/>
    <property type="molecule type" value="Genomic_DNA"/>
</dbReference>
<evidence type="ECO:0000313" key="4">
    <source>
        <dbReference type="Proteomes" id="UP000477543"/>
    </source>
</evidence>
<dbReference type="InterPro" id="IPR049945">
    <property type="entry name" value="AAA_22"/>
</dbReference>
<name>A0A6L9G5A7_9MICC</name>
<evidence type="ECO:0000256" key="1">
    <source>
        <dbReference type="SAM" id="MobiDB-lite"/>
    </source>
</evidence>
<dbReference type="Pfam" id="PF13401">
    <property type="entry name" value="AAA_22"/>
    <property type="match status" value="1"/>
</dbReference>
<evidence type="ECO:0000313" key="3">
    <source>
        <dbReference type="EMBL" id="NAZ15975.1"/>
    </source>
</evidence>
<dbReference type="PANTHER" id="PTHR35894">
    <property type="entry name" value="GENERAL SECRETION PATHWAY PROTEIN A-RELATED"/>
    <property type="match status" value="1"/>
</dbReference>
<gene>
    <name evidence="3" type="ORF">GT020_07830</name>
</gene>